<evidence type="ECO:0000313" key="3">
    <source>
        <dbReference type="EMBL" id="TKR66204.1"/>
    </source>
</evidence>
<dbReference type="PANTHER" id="PTHR30620">
    <property type="entry name" value="PERIPLASMIC BETA-GLUCOSIDASE-RELATED"/>
    <property type="match status" value="1"/>
</dbReference>
<dbReference type="AlphaFoldDB" id="A0A4U5MB05"/>
<dbReference type="InterPro" id="IPR001764">
    <property type="entry name" value="Glyco_hydro_3_N"/>
</dbReference>
<gene>
    <name evidence="3" type="ORF">D5086_0000314460</name>
</gene>
<proteinExistence type="predicted"/>
<organism evidence="3">
    <name type="scientific">Populus alba</name>
    <name type="common">White poplar</name>
    <dbReference type="NCBI Taxonomy" id="43335"/>
    <lineage>
        <taxon>Eukaryota</taxon>
        <taxon>Viridiplantae</taxon>
        <taxon>Streptophyta</taxon>
        <taxon>Embryophyta</taxon>
        <taxon>Tracheophyta</taxon>
        <taxon>Spermatophyta</taxon>
        <taxon>Magnoliopsida</taxon>
        <taxon>eudicotyledons</taxon>
        <taxon>Gunneridae</taxon>
        <taxon>Pentapetalae</taxon>
        <taxon>rosids</taxon>
        <taxon>fabids</taxon>
        <taxon>Malpighiales</taxon>
        <taxon>Salicaceae</taxon>
        <taxon>Saliceae</taxon>
        <taxon>Populus</taxon>
    </lineage>
</organism>
<accession>A0A4U5MB05</accession>
<dbReference type="Gene3D" id="3.20.20.300">
    <property type="entry name" value="Glycoside hydrolase, family 3, N-terminal domain"/>
    <property type="match status" value="1"/>
</dbReference>
<evidence type="ECO:0000259" key="2">
    <source>
        <dbReference type="Pfam" id="PF00933"/>
    </source>
</evidence>
<dbReference type="InterPro" id="IPR036962">
    <property type="entry name" value="Glyco_hydro_3_N_sf"/>
</dbReference>
<keyword evidence="1" id="KW-0378">Hydrolase</keyword>
<comment type="caution">
    <text evidence="3">The sequence shown here is derived from an EMBL/GenBank/DDBJ whole genome shotgun (WGS) entry which is preliminary data.</text>
</comment>
<reference evidence="3" key="1">
    <citation type="submission" date="2018-10" db="EMBL/GenBank/DDBJ databases">
        <title>Population genomic analysis revealed the cold adaptation of white poplar.</title>
        <authorList>
            <person name="Liu Y.-J."/>
        </authorList>
    </citation>
    <scope>NUCLEOTIDE SEQUENCE [LARGE SCALE GENOMIC DNA]</scope>
    <source>
        <strain evidence="3">PAL-ZL1</strain>
    </source>
</reference>
<evidence type="ECO:0000256" key="1">
    <source>
        <dbReference type="ARBA" id="ARBA00022801"/>
    </source>
</evidence>
<feature type="domain" description="Glycoside hydrolase family 3 N-terminal" evidence="2">
    <location>
        <begin position="30"/>
        <end position="154"/>
    </location>
</feature>
<dbReference type="Pfam" id="PF00933">
    <property type="entry name" value="Glyco_hydro_3"/>
    <property type="match status" value="1"/>
</dbReference>
<name>A0A4U5MB05_POPAL</name>
<dbReference type="PANTHER" id="PTHR30620:SF77">
    <property type="entry name" value="LYSOSOMAL BETA GLUCOSIDASE-LIKE"/>
    <property type="match status" value="1"/>
</dbReference>
<dbReference type="EMBL" id="RCHU01001222">
    <property type="protein sequence ID" value="TKR66204.1"/>
    <property type="molecule type" value="Genomic_DNA"/>
</dbReference>
<dbReference type="InterPro" id="IPR051915">
    <property type="entry name" value="Cellulose_Degrad_GH3"/>
</dbReference>
<dbReference type="GO" id="GO:0008422">
    <property type="term" value="F:beta-glucosidase activity"/>
    <property type="evidence" value="ECO:0007669"/>
    <property type="project" value="TreeGrafter"/>
</dbReference>
<dbReference type="SUPFAM" id="SSF51445">
    <property type="entry name" value="(Trans)glycosidases"/>
    <property type="match status" value="1"/>
</dbReference>
<dbReference type="STRING" id="43335.A0A4U5MB05"/>
<dbReference type="GO" id="GO:0009251">
    <property type="term" value="P:glucan catabolic process"/>
    <property type="evidence" value="ECO:0007669"/>
    <property type="project" value="TreeGrafter"/>
</dbReference>
<dbReference type="InterPro" id="IPR017853">
    <property type="entry name" value="GH"/>
</dbReference>
<sequence>MGTTIFIRPLSSRLGIPDSRKGVPYVGGKDKVAACAKHFVGDGGTTKGINENSTAIGYHGLMSIHMPGYFLSIIKGVSTKMHANRYLVKTVLKDTLKIRGFVISDWEGVDRITYPRHSNYTESVLKGISAGIDMIMVPYNHTEFINIVTDLVNNNYI</sequence>
<protein>
    <recommendedName>
        <fullName evidence="2">Glycoside hydrolase family 3 N-terminal domain-containing protein</fullName>
    </recommendedName>
</protein>